<proteinExistence type="predicted"/>
<sequence>MFSAVRRSALSSVSNRAFSTTSARSHDVSKLVLVGRLGKEAEIRTTKNDKEYAIYKVATANYPRTPSDPNDPSSPSKTTWHTILAFNPSVASYLKTIPVGSQVYVEANYELREADPSADPDTPAGQRQIFLRHESIRLLKSSNRHSNSEEESQ</sequence>
<evidence type="ECO:0000313" key="1">
    <source>
        <dbReference type="EMBL" id="KAI0092468.1"/>
    </source>
</evidence>
<reference evidence="1" key="1">
    <citation type="journal article" date="2021" name="Environ. Microbiol.">
        <title>Gene family expansions and transcriptome signatures uncover fungal adaptations to wood decay.</title>
        <authorList>
            <person name="Hage H."/>
            <person name="Miyauchi S."/>
            <person name="Viragh M."/>
            <person name="Drula E."/>
            <person name="Min B."/>
            <person name="Chaduli D."/>
            <person name="Navarro D."/>
            <person name="Favel A."/>
            <person name="Norest M."/>
            <person name="Lesage-Meessen L."/>
            <person name="Balint B."/>
            <person name="Merenyi Z."/>
            <person name="de Eugenio L."/>
            <person name="Morin E."/>
            <person name="Martinez A.T."/>
            <person name="Baldrian P."/>
            <person name="Stursova M."/>
            <person name="Martinez M.J."/>
            <person name="Novotny C."/>
            <person name="Magnuson J.K."/>
            <person name="Spatafora J.W."/>
            <person name="Maurice S."/>
            <person name="Pangilinan J."/>
            <person name="Andreopoulos W."/>
            <person name="LaButti K."/>
            <person name="Hundley H."/>
            <person name="Na H."/>
            <person name="Kuo A."/>
            <person name="Barry K."/>
            <person name="Lipzen A."/>
            <person name="Henrissat B."/>
            <person name="Riley R."/>
            <person name="Ahrendt S."/>
            <person name="Nagy L.G."/>
            <person name="Grigoriev I.V."/>
            <person name="Martin F."/>
            <person name="Rosso M.N."/>
        </authorList>
    </citation>
    <scope>NUCLEOTIDE SEQUENCE</scope>
    <source>
        <strain evidence="1">CBS 384.51</strain>
    </source>
</reference>
<protein>
    <submittedName>
        <fullName evidence="1">Uncharacterized protein</fullName>
    </submittedName>
</protein>
<dbReference type="EMBL" id="MU274903">
    <property type="protein sequence ID" value="KAI0092468.1"/>
    <property type="molecule type" value="Genomic_DNA"/>
</dbReference>
<keyword evidence="2" id="KW-1185">Reference proteome</keyword>
<dbReference type="Proteomes" id="UP001055072">
    <property type="component" value="Unassembled WGS sequence"/>
</dbReference>
<organism evidence="1 2">
    <name type="scientific">Irpex rosettiformis</name>
    <dbReference type="NCBI Taxonomy" id="378272"/>
    <lineage>
        <taxon>Eukaryota</taxon>
        <taxon>Fungi</taxon>
        <taxon>Dikarya</taxon>
        <taxon>Basidiomycota</taxon>
        <taxon>Agaricomycotina</taxon>
        <taxon>Agaricomycetes</taxon>
        <taxon>Polyporales</taxon>
        <taxon>Irpicaceae</taxon>
        <taxon>Irpex</taxon>
    </lineage>
</organism>
<evidence type="ECO:0000313" key="2">
    <source>
        <dbReference type="Proteomes" id="UP001055072"/>
    </source>
</evidence>
<name>A0ACB8UE06_9APHY</name>
<gene>
    <name evidence="1" type="ORF">BDY19DRAFT_924520</name>
</gene>
<comment type="caution">
    <text evidence="1">The sequence shown here is derived from an EMBL/GenBank/DDBJ whole genome shotgun (WGS) entry which is preliminary data.</text>
</comment>
<accession>A0ACB8UE06</accession>